<dbReference type="InterPro" id="IPR011004">
    <property type="entry name" value="Trimer_LpxA-like_sf"/>
</dbReference>
<dbReference type="Gene3D" id="3.90.550.10">
    <property type="entry name" value="Spore Coat Polysaccharide Biosynthesis Protein SpsA, Chain A"/>
    <property type="match status" value="1"/>
</dbReference>
<dbReference type="OrthoDB" id="424572at2759"/>
<comment type="subunit">
    <text evidence="8">Component of the translation initiation factor 2B (eIF2B) complex which is a heterodecamer of two sets of five different subunits: alpha, beta, gamma, delta and epsilon. Subunits alpha, beta and delta comprise a regulatory subcomplex and subunits epsilon and gamma comprise a catalytic subcomplex. Within the complex, the hexameric regulatory complex resides at the center, with the two heterodimeric catalytic subcomplexes bound on opposite sides.</text>
</comment>
<dbReference type="SUPFAM" id="SSF48371">
    <property type="entry name" value="ARM repeat"/>
    <property type="match status" value="1"/>
</dbReference>
<organism evidence="11 12">
    <name type="scientific">Trichomalopsis sarcophagae</name>
    <dbReference type="NCBI Taxonomy" id="543379"/>
    <lineage>
        <taxon>Eukaryota</taxon>
        <taxon>Metazoa</taxon>
        <taxon>Ecdysozoa</taxon>
        <taxon>Arthropoda</taxon>
        <taxon>Hexapoda</taxon>
        <taxon>Insecta</taxon>
        <taxon>Pterygota</taxon>
        <taxon>Neoptera</taxon>
        <taxon>Endopterygota</taxon>
        <taxon>Hymenoptera</taxon>
        <taxon>Apocrita</taxon>
        <taxon>Proctotrupomorpha</taxon>
        <taxon>Chalcidoidea</taxon>
        <taxon>Pteromalidae</taxon>
        <taxon>Pteromalinae</taxon>
        <taxon>Trichomalopsis</taxon>
    </lineage>
</organism>
<keyword evidence="4" id="KW-0396">Initiation factor</keyword>
<comment type="caution">
    <text evidence="11">The sequence shown here is derived from an EMBL/GenBank/DDBJ whole genome shotgun (WGS) entry which is preliminary data.</text>
</comment>
<dbReference type="AlphaFoldDB" id="A0A232EYH0"/>
<dbReference type="GO" id="GO:0031369">
    <property type="term" value="F:translation initiation factor binding"/>
    <property type="evidence" value="ECO:0007669"/>
    <property type="project" value="InterPro"/>
</dbReference>
<dbReference type="Proteomes" id="UP000215335">
    <property type="component" value="Unassembled WGS sequence"/>
</dbReference>
<dbReference type="PANTHER" id="PTHR45887:SF1">
    <property type="entry name" value="TRANSLATION INITIATION FACTOR EIF-2B SUBUNIT EPSILON"/>
    <property type="match status" value="1"/>
</dbReference>
<keyword evidence="5" id="KW-0648">Protein biosynthesis</keyword>
<dbReference type="Gene3D" id="1.25.40.180">
    <property type="match status" value="1"/>
</dbReference>
<name>A0A232EYH0_9HYME</name>
<dbReference type="InterPro" id="IPR029044">
    <property type="entry name" value="Nucleotide-diphossugar_trans"/>
</dbReference>
<evidence type="ECO:0000256" key="6">
    <source>
        <dbReference type="ARBA" id="ARBA00044144"/>
    </source>
</evidence>
<dbReference type="CDD" id="cd11558">
    <property type="entry name" value="W2_eIF2B_epsilon"/>
    <property type="match status" value="1"/>
</dbReference>
<dbReference type="InterPro" id="IPR051956">
    <property type="entry name" value="eIF2B_epsilon"/>
</dbReference>
<keyword evidence="3" id="KW-0963">Cytoplasm</keyword>
<evidence type="ECO:0000259" key="10">
    <source>
        <dbReference type="PROSITE" id="PS51363"/>
    </source>
</evidence>
<evidence type="ECO:0000256" key="8">
    <source>
        <dbReference type="ARBA" id="ARBA00046432"/>
    </source>
</evidence>
<dbReference type="InterPro" id="IPR056764">
    <property type="entry name" value="LbH_EIF2B3/5"/>
</dbReference>
<dbReference type="PANTHER" id="PTHR45887">
    <property type="entry name" value="TRANSLATION INITIATION FACTOR EIF-2B SUBUNIT EPSILON"/>
    <property type="match status" value="1"/>
</dbReference>
<comment type="similarity">
    <text evidence="2">Belongs to the eIF-2B gamma/epsilon subunits family.</text>
</comment>
<dbReference type="CDD" id="cd03356">
    <property type="entry name" value="LbH_G1P_AT_C_like"/>
    <property type="match status" value="1"/>
</dbReference>
<evidence type="ECO:0000256" key="2">
    <source>
        <dbReference type="ARBA" id="ARBA00007878"/>
    </source>
</evidence>
<dbReference type="Pfam" id="PF02020">
    <property type="entry name" value="W2"/>
    <property type="match status" value="1"/>
</dbReference>
<evidence type="ECO:0000256" key="4">
    <source>
        <dbReference type="ARBA" id="ARBA00022540"/>
    </source>
</evidence>
<keyword evidence="12" id="KW-1185">Reference proteome</keyword>
<feature type="compositionally biased region" description="Low complexity" evidence="9">
    <location>
        <begin position="459"/>
        <end position="479"/>
    </location>
</feature>
<sequence>MSINSKKEAKNSSYGNQESLQAIVFADDFIHELKPSEAVYPSILLPIVTAPLFDYLLETLVRSRVQQVFLYCSSHVEKLKEFIDLKKHFQDENLIITPIFSDGCRSLGDALRDIDTKGCIRGDFILIRGTAFANVDLRTLMDLHKLRKEKDKNTAMTMILRNLGNIKDSALKSESSLVVSNANTRKLLHYKKFAQNEKKIDLELQWFLEHDKIHIDTALFDTRIYMCSQSVLPLFADNFDFQTMEDFIRGVLINEEFLDSRIYWEPLASPTYALPISSWKAYQILCRDILQRQCYPLAPDTLPLSLRYFIYMSRSTYKHHAATLSKGCTLHSESIVGENSTLGENSFIQRSVIGSNCTIGINVQINNSYIISNSLIKDDSVINNSIVFPNCTLEKGTKLNASILAPNVTCKGDHVNEFIRIDNDGNVVIKKKELHLDDNDNDFSTVLAEDDCDEDSDCDASSTSSISSAWSSPSSRDSALPPVLQDDNEMFLSEVVDSLLRGYQDKLKCENLILEVNSSRYAYNVSIRQVSYNVIKAILSLPSLHYTSTINNSSNLNLQSVEYQRILKAMLNYFKPIISNYIKTENAQEDCLRAIEDVAYTNQDFIVLYAQNLLHFFYDNEILSEEKIMEWFEQDCNGDNDGMDEYYNNVDDVKQQESKQNVAKAIRAAVLPFVNWLKEAEEDSSDSS</sequence>
<evidence type="ECO:0000256" key="9">
    <source>
        <dbReference type="SAM" id="MobiDB-lite"/>
    </source>
</evidence>
<dbReference type="SUPFAM" id="SSF51161">
    <property type="entry name" value="Trimeric LpxA-like enzymes"/>
    <property type="match status" value="1"/>
</dbReference>
<evidence type="ECO:0000313" key="12">
    <source>
        <dbReference type="Proteomes" id="UP000215335"/>
    </source>
</evidence>
<reference evidence="11 12" key="1">
    <citation type="journal article" date="2017" name="Curr. Biol.">
        <title>The Evolution of Venom by Co-option of Single-Copy Genes.</title>
        <authorList>
            <person name="Martinson E.O."/>
            <person name="Mrinalini"/>
            <person name="Kelkar Y.D."/>
            <person name="Chang C.H."/>
            <person name="Werren J.H."/>
        </authorList>
    </citation>
    <scope>NUCLEOTIDE SEQUENCE [LARGE SCALE GENOMIC DNA]</scope>
    <source>
        <strain evidence="11 12">Alberta</strain>
        <tissue evidence="11">Whole body</tissue>
    </source>
</reference>
<dbReference type="InterPro" id="IPR016024">
    <property type="entry name" value="ARM-type_fold"/>
</dbReference>
<dbReference type="SMART" id="SM00515">
    <property type="entry name" value="eIF5C"/>
    <property type="match status" value="1"/>
</dbReference>
<protein>
    <recommendedName>
        <fullName evidence="6">Translation initiation factor eIF2B subunit epsilon</fullName>
    </recommendedName>
    <alternativeName>
        <fullName evidence="7">eIF2B GDP-GTP exchange factor subunit epsilon</fullName>
    </alternativeName>
</protein>
<dbReference type="GO" id="GO:0003743">
    <property type="term" value="F:translation initiation factor activity"/>
    <property type="evidence" value="ECO:0007669"/>
    <property type="project" value="TreeGrafter"/>
</dbReference>
<feature type="domain" description="W2" evidence="10">
    <location>
        <begin position="485"/>
        <end position="687"/>
    </location>
</feature>
<dbReference type="PROSITE" id="PS51363">
    <property type="entry name" value="W2"/>
    <property type="match status" value="1"/>
</dbReference>
<gene>
    <name evidence="11" type="ORF">TSAR_014881</name>
</gene>
<dbReference type="STRING" id="543379.A0A232EYH0"/>
<dbReference type="EMBL" id="NNAY01001642">
    <property type="protein sequence ID" value="OXU23340.1"/>
    <property type="molecule type" value="Genomic_DNA"/>
</dbReference>
<dbReference type="InterPro" id="IPR044123">
    <property type="entry name" value="W2_eIF2B_epsilon"/>
</dbReference>
<proteinExistence type="inferred from homology"/>
<accession>A0A232EYH0</accession>
<dbReference type="GO" id="GO:0005851">
    <property type="term" value="C:eukaryotic translation initiation factor 2B complex"/>
    <property type="evidence" value="ECO:0007669"/>
    <property type="project" value="TreeGrafter"/>
</dbReference>
<dbReference type="Gene3D" id="2.160.10.10">
    <property type="entry name" value="Hexapeptide repeat proteins"/>
    <property type="match status" value="1"/>
</dbReference>
<evidence type="ECO:0000256" key="1">
    <source>
        <dbReference type="ARBA" id="ARBA00004514"/>
    </source>
</evidence>
<feature type="region of interest" description="Disordered" evidence="9">
    <location>
        <begin position="456"/>
        <end position="479"/>
    </location>
</feature>
<evidence type="ECO:0000313" key="11">
    <source>
        <dbReference type="EMBL" id="OXU23340.1"/>
    </source>
</evidence>
<dbReference type="GO" id="GO:0005085">
    <property type="term" value="F:guanyl-nucleotide exchange factor activity"/>
    <property type="evidence" value="ECO:0007669"/>
    <property type="project" value="InterPro"/>
</dbReference>
<dbReference type="Pfam" id="PF25084">
    <property type="entry name" value="LbH_EIF2B"/>
    <property type="match status" value="1"/>
</dbReference>
<evidence type="ECO:0000256" key="3">
    <source>
        <dbReference type="ARBA" id="ARBA00022490"/>
    </source>
</evidence>
<comment type="subcellular location">
    <subcellularLocation>
        <location evidence="1">Cytoplasm</location>
        <location evidence="1">Cytosol</location>
    </subcellularLocation>
</comment>
<evidence type="ECO:0000256" key="7">
    <source>
        <dbReference type="ARBA" id="ARBA00044345"/>
    </source>
</evidence>
<dbReference type="SUPFAM" id="SSF53448">
    <property type="entry name" value="Nucleotide-diphospho-sugar transferases"/>
    <property type="match status" value="1"/>
</dbReference>
<evidence type="ECO:0000256" key="5">
    <source>
        <dbReference type="ARBA" id="ARBA00022917"/>
    </source>
</evidence>
<dbReference type="InterPro" id="IPR003307">
    <property type="entry name" value="W2_domain"/>
</dbReference>